<keyword evidence="4" id="KW-0233">DNA recombination</keyword>
<keyword evidence="9" id="KW-1185">Reference proteome</keyword>
<evidence type="ECO:0000313" key="8">
    <source>
        <dbReference type="EMBL" id="KMQ70077.1"/>
    </source>
</evidence>
<dbReference type="GO" id="GO:0006310">
    <property type="term" value="P:DNA recombination"/>
    <property type="evidence" value="ECO:0007669"/>
    <property type="project" value="UniProtKB-KW"/>
</dbReference>
<name>A0A0J7IVT7_9FLAO</name>
<dbReference type="Gene3D" id="1.10.150.130">
    <property type="match status" value="1"/>
</dbReference>
<dbReference type="Gene3D" id="1.10.443.10">
    <property type="entry name" value="Intergrase catalytic core"/>
    <property type="match status" value="1"/>
</dbReference>
<proteinExistence type="inferred from homology"/>
<evidence type="ECO:0000256" key="2">
    <source>
        <dbReference type="ARBA" id="ARBA00022908"/>
    </source>
</evidence>
<dbReference type="InterPro" id="IPR011010">
    <property type="entry name" value="DNA_brk_join_enz"/>
</dbReference>
<dbReference type="PATRIC" id="fig|1304281.5.peg.3099"/>
<evidence type="ECO:0000256" key="1">
    <source>
        <dbReference type="ARBA" id="ARBA00008857"/>
    </source>
</evidence>
<sequence length="403" mass="47182">MTTFQFTLKNNAKSNGEKSIIMSFIKDRKNTSLSLRHSCTDQQWSSETERVKKSHPDYEKLNKFIDKYKGIASKIIEDLEDDNIPYTLQDVIYEIKNYKGDLKTMSYTKFQEIVIENLKKSDKIGSAQVDQDALNSLQKFFDKKDIGFNEIKYLTLKKYEAHCIEKGNSPATIGIRMRAIRSVFNQAIKAKVIKERQYPFKDYKISQIKSNSKKEFLSVSEIDLLKKYEPKDQYEEFAKDMFLFSYYSRGINFIDMMQLEKNAIIDKNISYYREKTGVAVKFKLNNITEKILKKYKSEAESKFLLSIVKNNNPTKTYLKNKSQKYLTIYVNKYLKDIMNSLKINKNITFYCARHSFATALKFENVSIEIIREALGHKDINSTMSYLNSLPDAKLDKIIEDIIK</sequence>
<dbReference type="InterPro" id="IPR010998">
    <property type="entry name" value="Integrase_recombinase_N"/>
</dbReference>
<reference evidence="8 9" key="1">
    <citation type="journal article" date="2004" name="Int. J. Syst. Evol. Microbiol.">
        <title>Kaistella koreensis gen. nov., sp. nov., a novel member of the Chryseobacterium-Bergeyella-Riemerella branch.</title>
        <authorList>
            <person name="Kim M.K."/>
            <person name="Im W.T."/>
            <person name="Shin Y.K."/>
            <person name="Lim J.H."/>
            <person name="Kim S.H."/>
            <person name="Lee B.C."/>
            <person name="Park M.Y."/>
            <person name="Lee K.Y."/>
            <person name="Lee S.T."/>
        </authorList>
    </citation>
    <scope>NUCLEOTIDE SEQUENCE [LARGE SCALE GENOMIC DNA]</scope>
    <source>
        <strain evidence="8 9">CCUG 49689</strain>
    </source>
</reference>
<dbReference type="InterPro" id="IPR050090">
    <property type="entry name" value="Tyrosine_recombinase_XerCD"/>
</dbReference>
<dbReference type="PANTHER" id="PTHR30349:SF64">
    <property type="entry name" value="PROPHAGE INTEGRASE INTD-RELATED"/>
    <property type="match status" value="1"/>
</dbReference>
<dbReference type="PROSITE" id="PS51900">
    <property type="entry name" value="CB"/>
    <property type="match status" value="1"/>
</dbReference>
<comment type="similarity">
    <text evidence="1">Belongs to the 'phage' integrase family.</text>
</comment>
<keyword evidence="2" id="KW-0229">DNA integration</keyword>
<dbReference type="OrthoDB" id="1094492at2"/>
<accession>A0A0J7IVT7</accession>
<evidence type="ECO:0008006" key="10">
    <source>
        <dbReference type="Google" id="ProtNLM"/>
    </source>
</evidence>
<organism evidence="8 9">
    <name type="scientific">Chryseobacterium koreense CCUG 49689</name>
    <dbReference type="NCBI Taxonomy" id="1304281"/>
    <lineage>
        <taxon>Bacteria</taxon>
        <taxon>Pseudomonadati</taxon>
        <taxon>Bacteroidota</taxon>
        <taxon>Flavobacteriia</taxon>
        <taxon>Flavobacteriales</taxon>
        <taxon>Weeksellaceae</taxon>
        <taxon>Chryseobacterium group</taxon>
        <taxon>Chryseobacterium</taxon>
    </lineage>
</organism>
<dbReference type="InterPro" id="IPR013762">
    <property type="entry name" value="Integrase-like_cat_sf"/>
</dbReference>
<evidence type="ECO:0000256" key="5">
    <source>
        <dbReference type="PROSITE-ProRule" id="PRU01248"/>
    </source>
</evidence>
<dbReference type="Pfam" id="PF00589">
    <property type="entry name" value="Phage_integrase"/>
    <property type="match status" value="1"/>
</dbReference>
<gene>
    <name evidence="8" type="ORF">ACM44_14250</name>
</gene>
<keyword evidence="3 5" id="KW-0238">DNA-binding</keyword>
<dbReference type="PROSITE" id="PS51898">
    <property type="entry name" value="TYR_RECOMBINASE"/>
    <property type="match status" value="1"/>
</dbReference>
<comment type="caution">
    <text evidence="8">The sequence shown here is derived from an EMBL/GenBank/DDBJ whole genome shotgun (WGS) entry which is preliminary data.</text>
</comment>
<dbReference type="EMBL" id="LFNG01000038">
    <property type="protein sequence ID" value="KMQ70077.1"/>
    <property type="molecule type" value="Genomic_DNA"/>
</dbReference>
<dbReference type="GO" id="GO:0003677">
    <property type="term" value="F:DNA binding"/>
    <property type="evidence" value="ECO:0007669"/>
    <property type="project" value="UniProtKB-UniRule"/>
</dbReference>
<dbReference type="InterPro" id="IPR002104">
    <property type="entry name" value="Integrase_catalytic"/>
</dbReference>
<evidence type="ECO:0000313" key="9">
    <source>
        <dbReference type="Proteomes" id="UP000035900"/>
    </source>
</evidence>
<dbReference type="Proteomes" id="UP000035900">
    <property type="component" value="Unassembled WGS sequence"/>
</dbReference>
<evidence type="ECO:0000256" key="4">
    <source>
        <dbReference type="ARBA" id="ARBA00023172"/>
    </source>
</evidence>
<dbReference type="Pfam" id="PF13102">
    <property type="entry name" value="Phage_int_SAM_5"/>
    <property type="match status" value="1"/>
</dbReference>
<dbReference type="SUPFAM" id="SSF56349">
    <property type="entry name" value="DNA breaking-rejoining enzymes"/>
    <property type="match status" value="1"/>
</dbReference>
<dbReference type="GO" id="GO:0015074">
    <property type="term" value="P:DNA integration"/>
    <property type="evidence" value="ECO:0007669"/>
    <property type="project" value="UniProtKB-KW"/>
</dbReference>
<evidence type="ECO:0000259" key="7">
    <source>
        <dbReference type="PROSITE" id="PS51900"/>
    </source>
</evidence>
<evidence type="ECO:0000259" key="6">
    <source>
        <dbReference type="PROSITE" id="PS51898"/>
    </source>
</evidence>
<dbReference type="InterPro" id="IPR025269">
    <property type="entry name" value="SAM-like_dom"/>
</dbReference>
<feature type="domain" description="Core-binding (CB)" evidence="7">
    <location>
        <begin position="108"/>
        <end position="188"/>
    </location>
</feature>
<evidence type="ECO:0000256" key="3">
    <source>
        <dbReference type="ARBA" id="ARBA00023125"/>
    </source>
</evidence>
<dbReference type="RefSeq" id="WP_048500728.1">
    <property type="nucleotide sequence ID" value="NZ_LFNG01000038.1"/>
</dbReference>
<dbReference type="InterPro" id="IPR035386">
    <property type="entry name" value="Arm-DNA-bind_5"/>
</dbReference>
<dbReference type="Pfam" id="PF17293">
    <property type="entry name" value="Arm-DNA-bind_5"/>
    <property type="match status" value="1"/>
</dbReference>
<feature type="domain" description="Tyr recombinase" evidence="6">
    <location>
        <begin position="212"/>
        <end position="399"/>
    </location>
</feature>
<protein>
    <recommendedName>
        <fullName evidence="10">Tyr recombinase domain-containing protein</fullName>
    </recommendedName>
</protein>
<dbReference type="PANTHER" id="PTHR30349">
    <property type="entry name" value="PHAGE INTEGRASE-RELATED"/>
    <property type="match status" value="1"/>
</dbReference>
<dbReference type="InterPro" id="IPR044068">
    <property type="entry name" value="CB"/>
</dbReference>
<dbReference type="CDD" id="cd01185">
    <property type="entry name" value="INTN1_C_like"/>
    <property type="match status" value="1"/>
</dbReference>
<dbReference type="AlphaFoldDB" id="A0A0J7IVT7"/>